<dbReference type="PANTHER" id="PTHR33048:SF161">
    <property type="entry name" value="INTEGRAL MEMBRANE PROTEIN"/>
    <property type="match status" value="1"/>
</dbReference>
<dbReference type="Proteomes" id="UP001629113">
    <property type="component" value="Unassembled WGS sequence"/>
</dbReference>
<feature type="transmembrane region" description="Helical" evidence="7">
    <location>
        <begin position="168"/>
        <end position="192"/>
    </location>
</feature>
<evidence type="ECO:0000256" key="3">
    <source>
        <dbReference type="ARBA" id="ARBA00022989"/>
    </source>
</evidence>
<protein>
    <submittedName>
        <fullName evidence="9">Integral membrane protein</fullName>
    </submittedName>
</protein>
<feature type="compositionally biased region" description="Polar residues" evidence="6">
    <location>
        <begin position="320"/>
        <end position="352"/>
    </location>
</feature>
<comment type="caution">
    <text evidence="9">The sequence shown here is derived from an EMBL/GenBank/DDBJ whole genome shotgun (WGS) entry which is preliminary data.</text>
</comment>
<dbReference type="InterPro" id="IPR052337">
    <property type="entry name" value="SAT4-like"/>
</dbReference>
<evidence type="ECO:0000313" key="10">
    <source>
        <dbReference type="Proteomes" id="UP001629113"/>
    </source>
</evidence>
<feature type="region of interest" description="Disordered" evidence="6">
    <location>
        <begin position="319"/>
        <end position="359"/>
    </location>
</feature>
<feature type="transmembrane region" description="Helical" evidence="7">
    <location>
        <begin position="90"/>
        <end position="113"/>
    </location>
</feature>
<evidence type="ECO:0000256" key="7">
    <source>
        <dbReference type="SAM" id="Phobius"/>
    </source>
</evidence>
<evidence type="ECO:0000256" key="1">
    <source>
        <dbReference type="ARBA" id="ARBA00004141"/>
    </source>
</evidence>
<feature type="transmembrane region" description="Helical" evidence="7">
    <location>
        <begin position="14"/>
        <end position="34"/>
    </location>
</feature>
<feature type="transmembrane region" description="Helical" evidence="7">
    <location>
        <begin position="242"/>
        <end position="259"/>
    </location>
</feature>
<feature type="transmembrane region" description="Helical" evidence="7">
    <location>
        <begin position="125"/>
        <end position="148"/>
    </location>
</feature>
<evidence type="ECO:0000256" key="5">
    <source>
        <dbReference type="ARBA" id="ARBA00038359"/>
    </source>
</evidence>
<keyword evidence="4 7" id="KW-0472">Membrane</keyword>
<keyword evidence="2 7" id="KW-0812">Transmembrane</keyword>
<feature type="domain" description="Rhodopsin" evidence="8">
    <location>
        <begin position="30"/>
        <end position="267"/>
    </location>
</feature>
<keyword evidence="3 7" id="KW-1133">Transmembrane helix</keyword>
<evidence type="ECO:0000256" key="2">
    <source>
        <dbReference type="ARBA" id="ARBA00022692"/>
    </source>
</evidence>
<feature type="transmembrane region" description="Helical" evidence="7">
    <location>
        <begin position="46"/>
        <end position="70"/>
    </location>
</feature>
<reference evidence="9 10" key="1">
    <citation type="submission" date="2024-06" db="EMBL/GenBank/DDBJ databases">
        <title>Complete genome of Phlyctema vagabunda strain 19-DSS-EL-015.</title>
        <authorList>
            <person name="Fiorenzani C."/>
        </authorList>
    </citation>
    <scope>NUCLEOTIDE SEQUENCE [LARGE SCALE GENOMIC DNA]</scope>
    <source>
        <strain evidence="9 10">19-DSS-EL-015</strain>
    </source>
</reference>
<gene>
    <name evidence="9" type="ORF">PVAG01_07369</name>
</gene>
<dbReference type="Pfam" id="PF20684">
    <property type="entry name" value="Fung_rhodopsin"/>
    <property type="match status" value="1"/>
</dbReference>
<evidence type="ECO:0000256" key="4">
    <source>
        <dbReference type="ARBA" id="ARBA00023136"/>
    </source>
</evidence>
<keyword evidence="10" id="KW-1185">Reference proteome</keyword>
<name>A0ABR4PC91_9HELO</name>
<comment type="subcellular location">
    <subcellularLocation>
        <location evidence="1">Membrane</location>
        <topology evidence="1">Multi-pass membrane protein</topology>
    </subcellularLocation>
</comment>
<feature type="transmembrane region" description="Helical" evidence="7">
    <location>
        <begin position="204"/>
        <end position="222"/>
    </location>
</feature>
<dbReference type="InterPro" id="IPR049326">
    <property type="entry name" value="Rhodopsin_dom_fungi"/>
</dbReference>
<evidence type="ECO:0000259" key="8">
    <source>
        <dbReference type="Pfam" id="PF20684"/>
    </source>
</evidence>
<organism evidence="9 10">
    <name type="scientific">Phlyctema vagabunda</name>
    <dbReference type="NCBI Taxonomy" id="108571"/>
    <lineage>
        <taxon>Eukaryota</taxon>
        <taxon>Fungi</taxon>
        <taxon>Dikarya</taxon>
        <taxon>Ascomycota</taxon>
        <taxon>Pezizomycotina</taxon>
        <taxon>Leotiomycetes</taxon>
        <taxon>Helotiales</taxon>
        <taxon>Dermateaceae</taxon>
        <taxon>Phlyctema</taxon>
    </lineage>
</organism>
<dbReference type="PANTHER" id="PTHR33048">
    <property type="entry name" value="PTH11-LIKE INTEGRAL MEMBRANE PROTEIN (AFU_ORTHOLOGUE AFUA_5G11245)"/>
    <property type="match status" value="1"/>
</dbReference>
<sequence>MGYDLTVPRARDPLIAITVFAAVAVVTTGLRLRARKMRDMRFLLDDYFMLAALFTLFISIGIQFACVLAGGVGRHVEDVDPLDVVKTLKLILPFEALYGVTLCLIKVSIVIFYMRIFGLARGFRMSAYIAIGILVAWALSVILETFLLCRPLAFNWDPTIDGVCGDRNTVYVSAGALNVVTDFMVMALPIPHILSLQLKMRKKLGLVLMFSLGIFITIISIIRIKSLQIISFTDPTFTLPMGLLWTTLEPCLCIINANLPMTRTYLATKLPHLFGSTKDRTYGTGNTNGQRTQKGAYMGGSGSRLRADNFEMLGDERFEQSSMDESQTGGKMGTRSTVGRGSEVSIESQKQLTGGGKGNHIVVNRRVDIEG</sequence>
<dbReference type="EMBL" id="JBFCZG010000006">
    <property type="protein sequence ID" value="KAL3420924.1"/>
    <property type="molecule type" value="Genomic_DNA"/>
</dbReference>
<accession>A0ABR4PC91</accession>
<evidence type="ECO:0000256" key="6">
    <source>
        <dbReference type="SAM" id="MobiDB-lite"/>
    </source>
</evidence>
<comment type="similarity">
    <text evidence="5">Belongs to the SAT4 family.</text>
</comment>
<evidence type="ECO:0000313" key="9">
    <source>
        <dbReference type="EMBL" id="KAL3420924.1"/>
    </source>
</evidence>
<proteinExistence type="inferred from homology"/>